<dbReference type="SUPFAM" id="SSF51215">
    <property type="entry name" value="Regulatory protein AraC"/>
    <property type="match status" value="1"/>
</dbReference>
<keyword evidence="3" id="KW-0804">Transcription</keyword>
<evidence type="ECO:0000259" key="4">
    <source>
        <dbReference type="PROSITE" id="PS01124"/>
    </source>
</evidence>
<keyword evidence="2" id="KW-0238">DNA-binding</keyword>
<dbReference type="EMBL" id="SIXF01000013">
    <property type="protein sequence ID" value="TBO41420.1"/>
    <property type="molecule type" value="Genomic_DNA"/>
</dbReference>
<dbReference type="Pfam" id="PF02311">
    <property type="entry name" value="AraC_binding"/>
    <property type="match status" value="1"/>
</dbReference>
<organism evidence="5 6">
    <name type="scientific">Pedobacter kyonggii</name>
    <dbReference type="NCBI Taxonomy" id="1926871"/>
    <lineage>
        <taxon>Bacteria</taxon>
        <taxon>Pseudomonadati</taxon>
        <taxon>Bacteroidota</taxon>
        <taxon>Sphingobacteriia</taxon>
        <taxon>Sphingobacteriales</taxon>
        <taxon>Sphingobacteriaceae</taxon>
        <taxon>Pedobacter</taxon>
    </lineage>
</organism>
<dbReference type="PANTHER" id="PTHR43280:SF32">
    <property type="entry name" value="TRANSCRIPTIONAL REGULATORY PROTEIN"/>
    <property type="match status" value="1"/>
</dbReference>
<evidence type="ECO:0000256" key="3">
    <source>
        <dbReference type="ARBA" id="ARBA00023163"/>
    </source>
</evidence>
<dbReference type="GO" id="GO:0043565">
    <property type="term" value="F:sequence-specific DNA binding"/>
    <property type="evidence" value="ECO:0007669"/>
    <property type="project" value="InterPro"/>
</dbReference>
<proteinExistence type="predicted"/>
<evidence type="ECO:0000256" key="1">
    <source>
        <dbReference type="ARBA" id="ARBA00023015"/>
    </source>
</evidence>
<dbReference type="InterPro" id="IPR020449">
    <property type="entry name" value="Tscrpt_reg_AraC-type_HTH"/>
</dbReference>
<sequence length="275" mass="31256">MSMPIIVKNKIQENRMLKVSPFRKGVRITAPHKHNSYFEIIYLSSGSGFHYIDSQDFEIFPNSVFFVRKEQMHYWELTSEPEGYVAIIKKGFIDQSIDKEISRLLLQLSRNAVLQLKNAAALNKIFQLLVDEVDVADHSSHTVVEGLLKALLGKIQSEGELLPAGRKQDGNGLCYQFREILSQEKQLKNSVAHYAGKLNTSPQNLNLACKKEMNISASVVLSEFIINEAKRLLIYTDNTVAEISFGLSFNDASHFVKYFKRFTGFTPQNYRASLV</sequence>
<dbReference type="SUPFAM" id="SSF46689">
    <property type="entry name" value="Homeodomain-like"/>
    <property type="match status" value="1"/>
</dbReference>
<dbReference type="Gene3D" id="2.60.120.10">
    <property type="entry name" value="Jelly Rolls"/>
    <property type="match status" value="1"/>
</dbReference>
<dbReference type="InterPro" id="IPR018060">
    <property type="entry name" value="HTH_AraC"/>
</dbReference>
<dbReference type="InterPro" id="IPR009057">
    <property type="entry name" value="Homeodomain-like_sf"/>
</dbReference>
<dbReference type="PANTHER" id="PTHR43280">
    <property type="entry name" value="ARAC-FAMILY TRANSCRIPTIONAL REGULATOR"/>
    <property type="match status" value="1"/>
</dbReference>
<name>A0A4Q9HBC6_9SPHI</name>
<gene>
    <name evidence="5" type="ORF">EYS08_14395</name>
</gene>
<dbReference type="GO" id="GO:0003700">
    <property type="term" value="F:DNA-binding transcription factor activity"/>
    <property type="evidence" value="ECO:0007669"/>
    <property type="project" value="InterPro"/>
</dbReference>
<dbReference type="OrthoDB" id="2585681at2"/>
<dbReference type="AlphaFoldDB" id="A0A4Q9HBC6"/>
<dbReference type="PROSITE" id="PS01124">
    <property type="entry name" value="HTH_ARAC_FAMILY_2"/>
    <property type="match status" value="1"/>
</dbReference>
<dbReference type="Proteomes" id="UP000291819">
    <property type="component" value="Unassembled WGS sequence"/>
</dbReference>
<dbReference type="Gene3D" id="1.10.10.60">
    <property type="entry name" value="Homeodomain-like"/>
    <property type="match status" value="1"/>
</dbReference>
<keyword evidence="6" id="KW-1185">Reference proteome</keyword>
<protein>
    <submittedName>
        <fullName evidence="5">Helix-turn-helix domain-containing protein</fullName>
    </submittedName>
</protein>
<dbReference type="InterPro" id="IPR037923">
    <property type="entry name" value="HTH-like"/>
</dbReference>
<reference evidence="5 6" key="1">
    <citation type="submission" date="2019-02" db="EMBL/GenBank/DDBJ databases">
        <title>Pedobacter kyonggii whole genome sequence analysis.</title>
        <authorList>
            <person name="Dahal R.H."/>
        </authorList>
    </citation>
    <scope>NUCLEOTIDE SEQUENCE [LARGE SCALE GENOMIC DNA]</scope>
    <source>
        <strain evidence="5 6">K-4-11-1</strain>
    </source>
</reference>
<dbReference type="InterPro" id="IPR003313">
    <property type="entry name" value="AraC-bd"/>
</dbReference>
<accession>A0A4Q9HBC6</accession>
<comment type="caution">
    <text evidence="5">The sequence shown here is derived from an EMBL/GenBank/DDBJ whole genome shotgun (WGS) entry which is preliminary data.</text>
</comment>
<dbReference type="InterPro" id="IPR014710">
    <property type="entry name" value="RmlC-like_jellyroll"/>
</dbReference>
<evidence type="ECO:0000313" key="6">
    <source>
        <dbReference type="Proteomes" id="UP000291819"/>
    </source>
</evidence>
<dbReference type="Pfam" id="PF12833">
    <property type="entry name" value="HTH_18"/>
    <property type="match status" value="1"/>
</dbReference>
<dbReference type="PRINTS" id="PR00032">
    <property type="entry name" value="HTHARAC"/>
</dbReference>
<evidence type="ECO:0000313" key="5">
    <source>
        <dbReference type="EMBL" id="TBO41420.1"/>
    </source>
</evidence>
<dbReference type="SMART" id="SM00342">
    <property type="entry name" value="HTH_ARAC"/>
    <property type="match status" value="1"/>
</dbReference>
<feature type="domain" description="HTH araC/xylS-type" evidence="4">
    <location>
        <begin position="175"/>
        <end position="273"/>
    </location>
</feature>
<evidence type="ECO:0000256" key="2">
    <source>
        <dbReference type="ARBA" id="ARBA00023125"/>
    </source>
</evidence>
<dbReference type="RefSeq" id="WP_131030701.1">
    <property type="nucleotide sequence ID" value="NZ_SIXF01000013.1"/>
</dbReference>
<keyword evidence="1" id="KW-0805">Transcription regulation</keyword>